<dbReference type="AlphaFoldDB" id="A1D4W5"/>
<evidence type="ECO:0000256" key="2">
    <source>
        <dbReference type="ARBA" id="ARBA00022630"/>
    </source>
</evidence>
<keyword evidence="4" id="KW-0560">Oxidoreductase</keyword>
<evidence type="ECO:0000256" key="5">
    <source>
        <dbReference type="ARBA" id="ARBA00023033"/>
    </source>
</evidence>
<protein>
    <submittedName>
        <fullName evidence="7">FAD binding domain protein</fullName>
    </submittedName>
</protein>
<dbReference type="PRINTS" id="PR00420">
    <property type="entry name" value="RNGMNOXGNASE"/>
</dbReference>
<dbReference type="GeneID" id="4591684"/>
<dbReference type="InterPro" id="IPR002938">
    <property type="entry name" value="FAD-bd"/>
</dbReference>
<dbReference type="Proteomes" id="UP000006702">
    <property type="component" value="Unassembled WGS sequence"/>
</dbReference>
<dbReference type="PANTHER" id="PTHR13789:SF309">
    <property type="entry name" value="PUTATIVE (AFU_ORTHOLOGUE AFUA_6G14510)-RELATED"/>
    <property type="match status" value="1"/>
</dbReference>
<evidence type="ECO:0000256" key="1">
    <source>
        <dbReference type="ARBA" id="ARBA00007992"/>
    </source>
</evidence>
<dbReference type="KEGG" id="nfi:NFIA_021670"/>
<dbReference type="PANTHER" id="PTHR13789">
    <property type="entry name" value="MONOOXYGENASE"/>
    <property type="match status" value="1"/>
</dbReference>
<dbReference type="HOGENOM" id="CLU_009665_19_5_1"/>
<accession>A1D4W5</accession>
<dbReference type="STRING" id="331117.A1D4W5"/>
<reference evidence="8" key="1">
    <citation type="journal article" date="2008" name="PLoS Genet.">
        <title>Genomic islands in the pathogenic filamentous fungus Aspergillus fumigatus.</title>
        <authorList>
            <person name="Fedorova N.D."/>
            <person name="Khaldi N."/>
            <person name="Joardar V.S."/>
            <person name="Maiti R."/>
            <person name="Amedeo P."/>
            <person name="Anderson M.J."/>
            <person name="Crabtree J."/>
            <person name="Silva J.C."/>
            <person name="Badger J.H."/>
            <person name="Albarraq A."/>
            <person name="Angiuoli S."/>
            <person name="Bussey H."/>
            <person name="Bowyer P."/>
            <person name="Cotty P.J."/>
            <person name="Dyer P.S."/>
            <person name="Egan A."/>
            <person name="Galens K."/>
            <person name="Fraser-Liggett C.M."/>
            <person name="Haas B.J."/>
            <person name="Inman J.M."/>
            <person name="Kent R."/>
            <person name="Lemieux S."/>
            <person name="Malavazi I."/>
            <person name="Orvis J."/>
            <person name="Roemer T."/>
            <person name="Ronning C.M."/>
            <person name="Sundaram J.P."/>
            <person name="Sutton G."/>
            <person name="Turner G."/>
            <person name="Venter J.C."/>
            <person name="White O.R."/>
            <person name="Whitty B.R."/>
            <person name="Youngman P."/>
            <person name="Wolfe K.H."/>
            <person name="Goldman G.H."/>
            <person name="Wortman J.R."/>
            <person name="Jiang B."/>
            <person name="Denning D.W."/>
            <person name="Nierman W.C."/>
        </authorList>
    </citation>
    <scope>NUCLEOTIDE SEQUENCE [LARGE SCALE GENOMIC DNA]</scope>
    <source>
        <strain evidence="8">ATCC 1020 / DSM 3700 / CBS 544.65 / FGSC A1164 / JCM 1740 / NRRL 181 / WB 181</strain>
    </source>
</reference>
<keyword evidence="2" id="KW-0285">Flavoprotein</keyword>
<evidence type="ECO:0000313" key="8">
    <source>
        <dbReference type="Proteomes" id="UP000006702"/>
    </source>
</evidence>
<keyword evidence="3" id="KW-0274">FAD</keyword>
<comment type="similarity">
    <text evidence="1">Belongs to the paxM FAD-dependent monooxygenase family.</text>
</comment>
<dbReference type="OrthoDB" id="16820at2759"/>
<organism evidence="7 8">
    <name type="scientific">Neosartorya fischeri (strain ATCC 1020 / DSM 3700 / CBS 544.65 / FGSC A1164 / JCM 1740 / NRRL 181 / WB 181)</name>
    <name type="common">Aspergillus fischerianus</name>
    <dbReference type="NCBI Taxonomy" id="331117"/>
    <lineage>
        <taxon>Eukaryota</taxon>
        <taxon>Fungi</taxon>
        <taxon>Dikarya</taxon>
        <taxon>Ascomycota</taxon>
        <taxon>Pezizomycotina</taxon>
        <taxon>Eurotiomycetes</taxon>
        <taxon>Eurotiomycetidae</taxon>
        <taxon>Eurotiales</taxon>
        <taxon>Aspergillaceae</taxon>
        <taxon>Aspergillus</taxon>
        <taxon>Aspergillus subgen. Fumigati</taxon>
    </lineage>
</organism>
<evidence type="ECO:0000259" key="6">
    <source>
        <dbReference type="Pfam" id="PF01494"/>
    </source>
</evidence>
<dbReference type="GO" id="GO:0004497">
    <property type="term" value="F:monooxygenase activity"/>
    <property type="evidence" value="ECO:0007669"/>
    <property type="project" value="UniProtKB-KW"/>
</dbReference>
<dbReference type="InterPro" id="IPR050493">
    <property type="entry name" value="FAD-dep_Monooxygenase_BioMet"/>
</dbReference>
<dbReference type="Pfam" id="PF01494">
    <property type="entry name" value="FAD_binding_3"/>
    <property type="match status" value="1"/>
</dbReference>
<dbReference type="SUPFAM" id="SSF51905">
    <property type="entry name" value="FAD/NAD(P)-binding domain"/>
    <property type="match status" value="1"/>
</dbReference>
<keyword evidence="8" id="KW-1185">Reference proteome</keyword>
<evidence type="ECO:0000313" key="7">
    <source>
        <dbReference type="EMBL" id="EAW23458.1"/>
    </source>
</evidence>
<dbReference type="Gene3D" id="3.50.50.60">
    <property type="entry name" value="FAD/NAD(P)-binding domain"/>
    <property type="match status" value="1"/>
</dbReference>
<dbReference type="RefSeq" id="XP_001265355.1">
    <property type="nucleotide sequence ID" value="XM_001265354.1"/>
</dbReference>
<dbReference type="VEuPathDB" id="FungiDB:NFIA_021670"/>
<gene>
    <name evidence="7" type="ORF">NFIA_021670</name>
</gene>
<dbReference type="EMBL" id="DS027688">
    <property type="protein sequence ID" value="EAW23458.1"/>
    <property type="molecule type" value="Genomic_DNA"/>
</dbReference>
<feature type="domain" description="FAD-binding" evidence="6">
    <location>
        <begin position="5"/>
        <end position="320"/>
    </location>
</feature>
<evidence type="ECO:0000256" key="3">
    <source>
        <dbReference type="ARBA" id="ARBA00022827"/>
    </source>
</evidence>
<dbReference type="eggNOG" id="KOG2614">
    <property type="taxonomic scope" value="Eukaryota"/>
</dbReference>
<proteinExistence type="inferred from homology"/>
<dbReference type="OMA" id="IHSKTRM"/>
<dbReference type="InterPro" id="IPR036188">
    <property type="entry name" value="FAD/NAD-bd_sf"/>
</dbReference>
<keyword evidence="5" id="KW-0503">Monooxygenase</keyword>
<name>A1D4W5_NEOFI</name>
<evidence type="ECO:0000256" key="4">
    <source>
        <dbReference type="ARBA" id="ARBA00023002"/>
    </source>
</evidence>
<dbReference type="GO" id="GO:0071949">
    <property type="term" value="F:FAD binding"/>
    <property type="evidence" value="ECO:0007669"/>
    <property type="project" value="InterPro"/>
</dbReference>
<sequence length="423" mass="47100">MGKSIIIVGGGMCGLASAIAISKALSPFQTNLTITVYELRSVPSTLGGPVNLTPKALRCLDMLGVLDELKQAKAGCEVDAIQILSLRTGKEVGAIDYTGSEGTGFGGYKGWRVMRYELLQAMLRVIARLPAVKIEYGKKLVRVEERAGVTAVSVYFEDSTSTAGDMVLGCDGIHFAVQGIHVQPDRKPAYSGVAAAYGFVEAKAVLGVNGRPFFKDTALLMSRYGSVMTTFCDHARELVYVVVLMRTEEQGSREGWKLLEKDQEMVRKEGRRITQQSAIPDAEKFIEAVEDWTFYPIYLLPPNGQWATDRVLLLGDAAHAARASVMRSKMRSNLPEVLSRYGVDDPRTSFRFFEDIQRKKVEAAYQAAVRGWMPAHDMGAVFSRVFEWITPLFLWWMTREQQQDFLEDPTNIPFPDRDESARL</sequence>